<keyword evidence="1" id="KW-0175">Coiled coil</keyword>
<sequence length="167" mass="19644">MHIPHYHKKTSWQLIFVGFFFGSIISYMVFTYMYGTMYEEMLKENMELSNEVTELEQTNQTLLKDKEDLSEQTKQPLTISRIDIEIEDPESMRIDLLMQDQLRALIREEINHVIGEEVELVSRSDKLLIATIENKAFTLDGMSYQFRVRQIAFGSELRVVVLPESVR</sequence>
<dbReference type="STRING" id="545501.BN997_04442"/>
<dbReference type="NCBIfam" id="NF041479">
    <property type="entry name" value="spor_membprot_YtrI"/>
    <property type="match status" value="1"/>
</dbReference>
<gene>
    <name evidence="4" type="primary">ytrI</name>
    <name evidence="4" type="ORF">BN997_04442</name>
</gene>
<proteinExistence type="predicted"/>
<organism evidence="4 5">
    <name type="scientific">Oceanobacillus oncorhynchi</name>
    <dbReference type="NCBI Taxonomy" id="545501"/>
    <lineage>
        <taxon>Bacteria</taxon>
        <taxon>Bacillati</taxon>
        <taxon>Bacillota</taxon>
        <taxon>Bacilli</taxon>
        <taxon>Bacillales</taxon>
        <taxon>Bacillaceae</taxon>
        <taxon>Oceanobacillus</taxon>
    </lineage>
</organism>
<evidence type="ECO:0000256" key="2">
    <source>
        <dbReference type="SAM" id="Phobius"/>
    </source>
</evidence>
<feature type="transmembrane region" description="Helical" evidence="2">
    <location>
        <begin position="12"/>
        <end position="34"/>
    </location>
</feature>
<evidence type="ECO:0000256" key="1">
    <source>
        <dbReference type="SAM" id="Coils"/>
    </source>
</evidence>
<feature type="coiled-coil region" evidence="1">
    <location>
        <begin position="38"/>
        <end position="72"/>
    </location>
</feature>
<dbReference type="Proteomes" id="UP000040453">
    <property type="component" value="Unassembled WGS sequence"/>
</dbReference>
<evidence type="ECO:0000259" key="3">
    <source>
        <dbReference type="Pfam" id="PF26347"/>
    </source>
</evidence>
<dbReference type="InterPro" id="IPR058620">
    <property type="entry name" value="YtrI_C"/>
</dbReference>
<accession>A0A0A1MN53</accession>
<keyword evidence="2" id="KW-0472">Membrane</keyword>
<evidence type="ECO:0000313" key="5">
    <source>
        <dbReference type="Proteomes" id="UP000040453"/>
    </source>
</evidence>
<dbReference type="EMBL" id="CDGG01000001">
    <property type="protein sequence ID" value="CEI84493.1"/>
    <property type="molecule type" value="Genomic_DNA"/>
</dbReference>
<dbReference type="OrthoDB" id="2691164at2"/>
<dbReference type="RefSeq" id="WP_042535356.1">
    <property type="nucleotide sequence ID" value="NZ_CDGG01000001.1"/>
</dbReference>
<dbReference type="InterPro" id="IPR048198">
    <property type="entry name" value="YtrI"/>
</dbReference>
<keyword evidence="2" id="KW-0812">Transmembrane</keyword>
<protein>
    <submittedName>
        <fullName evidence="4">Sporulation membrane protein YtrI</fullName>
    </submittedName>
</protein>
<evidence type="ECO:0000313" key="4">
    <source>
        <dbReference type="EMBL" id="CEI84493.1"/>
    </source>
</evidence>
<keyword evidence="5" id="KW-1185">Reference proteome</keyword>
<keyword evidence="2" id="KW-1133">Transmembrane helix</keyword>
<dbReference type="AlphaFoldDB" id="A0A0A1MN53"/>
<dbReference type="Pfam" id="PF26347">
    <property type="entry name" value="YtrI_sporulation"/>
    <property type="match status" value="1"/>
</dbReference>
<reference evidence="4 5" key="1">
    <citation type="submission" date="2014-11" db="EMBL/GenBank/DDBJ databases">
        <authorList>
            <person name="Urmite Genomes Urmite Genomes"/>
        </authorList>
    </citation>
    <scope>NUCLEOTIDE SEQUENCE [LARGE SCALE GENOMIC DNA]</scope>
    <source>
        <strain evidence="4 5">Oc5</strain>
    </source>
</reference>
<name>A0A0A1MN53_9BACI</name>
<feature type="domain" description="Sporulation membrane protein YtrI C-terminal" evidence="3">
    <location>
        <begin position="81"/>
        <end position="161"/>
    </location>
</feature>